<dbReference type="GO" id="GO:0006203">
    <property type="term" value="P:dGTP catabolic process"/>
    <property type="evidence" value="ECO:0007669"/>
    <property type="project" value="TreeGrafter"/>
</dbReference>
<dbReference type="SUPFAM" id="SSF109604">
    <property type="entry name" value="HD-domain/PDEase-like"/>
    <property type="match status" value="1"/>
</dbReference>
<name>A0A1B0D5Q8_PHLPP</name>
<organism evidence="3 4">
    <name type="scientific">Phlebotomus papatasi</name>
    <name type="common">Sandfly</name>
    <dbReference type="NCBI Taxonomy" id="29031"/>
    <lineage>
        <taxon>Eukaryota</taxon>
        <taxon>Metazoa</taxon>
        <taxon>Ecdysozoa</taxon>
        <taxon>Arthropoda</taxon>
        <taxon>Hexapoda</taxon>
        <taxon>Insecta</taxon>
        <taxon>Pterygota</taxon>
        <taxon>Neoptera</taxon>
        <taxon>Endopterygota</taxon>
        <taxon>Diptera</taxon>
        <taxon>Nematocera</taxon>
        <taxon>Psychodoidea</taxon>
        <taxon>Psychodidae</taxon>
        <taxon>Phlebotomus</taxon>
        <taxon>Phlebotomus</taxon>
    </lineage>
</organism>
<dbReference type="GO" id="GO:0005634">
    <property type="term" value="C:nucleus"/>
    <property type="evidence" value="ECO:0007669"/>
    <property type="project" value="TreeGrafter"/>
</dbReference>
<dbReference type="Proteomes" id="UP000092462">
    <property type="component" value="Unassembled WGS sequence"/>
</dbReference>
<proteinExistence type="inferred from homology"/>
<evidence type="ECO:0000313" key="3">
    <source>
        <dbReference type="EnsemblMetazoa" id="PPAI002815-PA"/>
    </source>
</evidence>
<protein>
    <recommendedName>
        <fullName evidence="2">HD/PDEase domain-containing protein</fullName>
    </recommendedName>
</protein>
<dbReference type="CDD" id="cd00077">
    <property type="entry name" value="HDc"/>
    <property type="match status" value="1"/>
</dbReference>
<keyword evidence="4" id="KW-1185">Reference proteome</keyword>
<dbReference type="Pfam" id="PF01966">
    <property type="entry name" value="HD"/>
    <property type="match status" value="1"/>
</dbReference>
<sequence>MYFEVVDPVHGILRFPPFVRDIVDTLEFQRLRNIKQLGHTSSVYPGVNHTRFEHCLGVAHLVQHFIGILERNSGKCIDESLKKYTMIAGLLHDLGHGPYSHMWEKFVHTGSDKNWKHEETSCVLVGRIFEKIPLSECSKEHNRGVLLIKSLILGDEETLRTELPKEDMFLSEIVSNPFCEVDVDKWDYIMRDSFYLKNAIDIPHDFFKLFQGAKISFDKEGVSHISYHIDDLSNILRLFETRSKLHREVYQMPFVALMEILVKDILVSAEANGFTLEGVKLSEAHQYPEIFIMLDDSIIRVIQLDGSPKLRGTKELIAQMHERKLYQRISHEGDDIVNGHDRPGLITQRIDLPKIPKNLPVHIDNVGNFFQPFLEERSILTKTIEYKVEKN</sequence>
<dbReference type="InterPro" id="IPR006674">
    <property type="entry name" value="HD_domain"/>
</dbReference>
<dbReference type="AlphaFoldDB" id="A0A1B0D5Q8"/>
<dbReference type="Gene3D" id="1.10.3210.10">
    <property type="entry name" value="Hypothetical protein af1432"/>
    <property type="match status" value="1"/>
</dbReference>
<evidence type="ECO:0000256" key="1">
    <source>
        <dbReference type="ARBA" id="ARBA00005776"/>
    </source>
</evidence>
<dbReference type="EMBL" id="AJVK01025533">
    <property type="status" value="NOT_ANNOTATED_CDS"/>
    <property type="molecule type" value="Genomic_DNA"/>
</dbReference>
<feature type="domain" description="HD/PDEase" evidence="2">
    <location>
        <begin position="47"/>
        <end position="198"/>
    </location>
</feature>
<dbReference type="EnsemblMetazoa" id="PPAI002815-RA">
    <property type="protein sequence ID" value="PPAI002815-PA"/>
    <property type="gene ID" value="PPAI002815"/>
</dbReference>
<dbReference type="VEuPathDB" id="VectorBase:PPAI002815"/>
<comment type="similarity">
    <text evidence="1">Belongs to the SAMHD1 family.</text>
</comment>
<dbReference type="GO" id="GO:0008832">
    <property type="term" value="F:dGTPase activity"/>
    <property type="evidence" value="ECO:0007669"/>
    <property type="project" value="TreeGrafter"/>
</dbReference>
<dbReference type="VEuPathDB" id="VectorBase:PPAPM1_012230"/>
<dbReference type="EMBL" id="AJVK01025532">
    <property type="status" value="NOT_ANNOTATED_CDS"/>
    <property type="molecule type" value="Genomic_DNA"/>
</dbReference>
<dbReference type="InterPro" id="IPR003607">
    <property type="entry name" value="HD/PDEase_dom"/>
</dbReference>
<reference evidence="3" key="1">
    <citation type="submission" date="2022-08" db="UniProtKB">
        <authorList>
            <consortium name="EnsemblMetazoa"/>
        </authorList>
    </citation>
    <scope>IDENTIFICATION</scope>
    <source>
        <strain evidence="3">Israel</strain>
    </source>
</reference>
<evidence type="ECO:0000313" key="4">
    <source>
        <dbReference type="Proteomes" id="UP000092462"/>
    </source>
</evidence>
<evidence type="ECO:0000259" key="2">
    <source>
        <dbReference type="SMART" id="SM00471"/>
    </source>
</evidence>
<dbReference type="SMART" id="SM00471">
    <property type="entry name" value="HDc"/>
    <property type="match status" value="1"/>
</dbReference>
<dbReference type="InterPro" id="IPR050135">
    <property type="entry name" value="dGTPase-like"/>
</dbReference>
<dbReference type="PANTHER" id="PTHR11373:SF4">
    <property type="entry name" value="DEOXYNUCLEOSIDE TRIPHOSPHATE TRIPHOSPHOHYDROLASE SAMHD1"/>
    <property type="match status" value="1"/>
</dbReference>
<accession>A0A1B0D5Q8</accession>
<dbReference type="PANTHER" id="PTHR11373">
    <property type="entry name" value="DEOXYNUCLEOSIDE TRIPHOSPHATE TRIPHOSPHOHYDROLASE"/>
    <property type="match status" value="1"/>
</dbReference>